<evidence type="ECO:0000256" key="1">
    <source>
        <dbReference type="ARBA" id="ARBA00001933"/>
    </source>
</evidence>
<feature type="non-terminal residue" evidence="9">
    <location>
        <position position="335"/>
    </location>
</feature>
<dbReference type="GO" id="GO:0035999">
    <property type="term" value="P:tetrahydrofolate interconversion"/>
    <property type="evidence" value="ECO:0007669"/>
    <property type="project" value="InterPro"/>
</dbReference>
<dbReference type="GO" id="GO:0005829">
    <property type="term" value="C:cytosol"/>
    <property type="evidence" value="ECO:0007669"/>
    <property type="project" value="TreeGrafter"/>
</dbReference>
<evidence type="ECO:0000256" key="4">
    <source>
        <dbReference type="ARBA" id="ARBA00022605"/>
    </source>
</evidence>
<dbReference type="STRING" id="1817772.A2527_00940"/>
<comment type="cofactor">
    <cofactor evidence="1 7">
        <name>pyridoxal 5'-phosphate</name>
        <dbReference type="ChEBI" id="CHEBI:597326"/>
    </cofactor>
</comment>
<dbReference type="PANTHER" id="PTHR11680">
    <property type="entry name" value="SERINE HYDROXYMETHYLTRANSFERASE"/>
    <property type="match status" value="1"/>
</dbReference>
<evidence type="ECO:0000256" key="6">
    <source>
        <dbReference type="ARBA" id="ARBA00022898"/>
    </source>
</evidence>
<dbReference type="InterPro" id="IPR019798">
    <property type="entry name" value="Ser_HO-MeTrfase_PLP_BS"/>
</dbReference>
<protein>
    <submittedName>
        <fullName evidence="9">Serine hydroxymethyltransferase</fullName>
    </submittedName>
</protein>
<evidence type="ECO:0000256" key="5">
    <source>
        <dbReference type="ARBA" id="ARBA00022679"/>
    </source>
</evidence>
<dbReference type="InterPro" id="IPR039429">
    <property type="entry name" value="SHMT-like_dom"/>
</dbReference>
<gene>
    <name evidence="9" type="ORF">A2527_00940</name>
</gene>
<feature type="modified residue" description="N6-(pyridoxal phosphate)lysine" evidence="7">
    <location>
        <position position="289"/>
    </location>
</feature>
<dbReference type="InterPro" id="IPR015421">
    <property type="entry name" value="PyrdxlP-dep_Trfase_major"/>
</dbReference>
<dbReference type="PROSITE" id="PS00096">
    <property type="entry name" value="SHMT"/>
    <property type="match status" value="1"/>
</dbReference>
<proteinExistence type="predicted"/>
<dbReference type="Pfam" id="PF00464">
    <property type="entry name" value="SHMT"/>
    <property type="match status" value="2"/>
</dbReference>
<dbReference type="GO" id="GO:0030170">
    <property type="term" value="F:pyridoxal phosphate binding"/>
    <property type="evidence" value="ECO:0007669"/>
    <property type="project" value="InterPro"/>
</dbReference>
<evidence type="ECO:0000256" key="2">
    <source>
        <dbReference type="ARBA" id="ARBA00022490"/>
    </source>
</evidence>
<dbReference type="InterPro" id="IPR015424">
    <property type="entry name" value="PyrdxlP-dep_Trfase"/>
</dbReference>
<evidence type="ECO:0000313" key="10">
    <source>
        <dbReference type="Proteomes" id="UP000178449"/>
    </source>
</evidence>
<dbReference type="GO" id="GO:0008168">
    <property type="term" value="F:methyltransferase activity"/>
    <property type="evidence" value="ECO:0007669"/>
    <property type="project" value="UniProtKB-KW"/>
</dbReference>
<reference evidence="9 10" key="1">
    <citation type="journal article" date="2016" name="Nat. Commun.">
        <title>Thousands of microbial genomes shed light on interconnected biogeochemical processes in an aquifer system.</title>
        <authorList>
            <person name="Anantharaman K."/>
            <person name="Brown C.T."/>
            <person name="Hug L.A."/>
            <person name="Sharon I."/>
            <person name="Castelle C.J."/>
            <person name="Probst A.J."/>
            <person name="Thomas B.C."/>
            <person name="Singh A."/>
            <person name="Wilkins M.J."/>
            <person name="Karaoz U."/>
            <person name="Brodie E.L."/>
            <person name="Williams K.H."/>
            <person name="Hubbard S.S."/>
            <person name="Banfield J.F."/>
        </authorList>
    </citation>
    <scope>NUCLEOTIDE SEQUENCE [LARGE SCALE GENOMIC DNA]</scope>
</reference>
<evidence type="ECO:0000313" key="9">
    <source>
        <dbReference type="EMBL" id="OGG94549.1"/>
    </source>
</evidence>
<dbReference type="Gene3D" id="3.40.640.10">
    <property type="entry name" value="Type I PLP-dependent aspartate aminotransferase-like (Major domain)"/>
    <property type="match status" value="1"/>
</dbReference>
<keyword evidence="9" id="KW-0489">Methyltransferase</keyword>
<keyword evidence="2" id="KW-0963">Cytoplasm</keyword>
<dbReference type="GO" id="GO:0004372">
    <property type="term" value="F:glycine hydroxymethyltransferase activity"/>
    <property type="evidence" value="ECO:0007669"/>
    <property type="project" value="InterPro"/>
</dbReference>
<feature type="domain" description="Serine hydroxymethyltransferase-like" evidence="8">
    <location>
        <begin position="35"/>
        <end position="136"/>
    </location>
</feature>
<organism evidence="9 10">
    <name type="scientific">Candidatus Lambdaproteobacteria bacterium RIFOXYD2_FULL_50_16</name>
    <dbReference type="NCBI Taxonomy" id="1817772"/>
    <lineage>
        <taxon>Bacteria</taxon>
        <taxon>Pseudomonadati</taxon>
        <taxon>Pseudomonadota</taxon>
        <taxon>Candidatus Lambdaproteobacteria</taxon>
    </lineage>
</organism>
<dbReference type="Proteomes" id="UP000178449">
    <property type="component" value="Unassembled WGS sequence"/>
</dbReference>
<dbReference type="SUPFAM" id="SSF53383">
    <property type="entry name" value="PLP-dependent transferases"/>
    <property type="match status" value="1"/>
</dbReference>
<dbReference type="PANTHER" id="PTHR11680:SF35">
    <property type="entry name" value="SERINE HYDROXYMETHYLTRANSFERASE 1"/>
    <property type="match status" value="1"/>
</dbReference>
<keyword evidence="4" id="KW-0028">Amino-acid biosynthesis</keyword>
<dbReference type="GO" id="GO:0032259">
    <property type="term" value="P:methylation"/>
    <property type="evidence" value="ECO:0007669"/>
    <property type="project" value="UniProtKB-KW"/>
</dbReference>
<name>A0A1F6G8Z1_9PROT</name>
<evidence type="ECO:0000256" key="3">
    <source>
        <dbReference type="ARBA" id="ARBA00022563"/>
    </source>
</evidence>
<dbReference type="InterPro" id="IPR001085">
    <property type="entry name" value="Ser_HO-MeTrfase"/>
</dbReference>
<dbReference type="InterPro" id="IPR049943">
    <property type="entry name" value="Ser_HO-MeTrfase-like"/>
</dbReference>
<evidence type="ECO:0000259" key="8">
    <source>
        <dbReference type="Pfam" id="PF00464"/>
    </source>
</evidence>
<keyword evidence="3" id="KW-0554">One-carbon metabolism</keyword>
<dbReference type="AlphaFoldDB" id="A0A1F6G8Z1"/>
<evidence type="ECO:0000256" key="7">
    <source>
        <dbReference type="PIRSR" id="PIRSR000412-50"/>
    </source>
</evidence>
<keyword evidence="5 9" id="KW-0808">Transferase</keyword>
<sequence>MRATHYLNDYLQKLAGKKANPAATAYYASLDQISTVAPEVARGIVQELRDQRRNLKLIASENYSSLATQLAMGNLLTDKYAEGYPNHRFYAGCDNVDEIEARACELAKELFGADHAYVQPHSGADANMVAYIAILLARVQTPELEKIKEANPSKLSQPEWETVRKAMHSQKLLALDYYSGGHLTHGYRHNFSAHLFDAYSYSVDQKTGLLDMENIGKLVREIKPLILLAGYSAYPRAINFKEMRALADEVGAVFMVDMAHFAGLVAGQVFTGDFNPVAHAHVVTTTTHKTLRGPRGGMVLCNTEFAEWVDKGCPAILGGPLPHVMAAKAVAFTEA</sequence>
<dbReference type="FunFam" id="3.40.640.10:FF:000060">
    <property type="entry name" value="Serine hydroxymethyltransferase"/>
    <property type="match status" value="1"/>
</dbReference>
<comment type="caution">
    <text evidence="9">The sequence shown here is derived from an EMBL/GenBank/DDBJ whole genome shotgun (WGS) entry which is preliminary data.</text>
</comment>
<feature type="domain" description="Serine hydroxymethyltransferase-like" evidence="8">
    <location>
        <begin position="169"/>
        <end position="335"/>
    </location>
</feature>
<accession>A0A1F6G8Z1</accession>
<dbReference type="PIRSF" id="PIRSF000412">
    <property type="entry name" value="SHMT"/>
    <property type="match status" value="1"/>
</dbReference>
<keyword evidence="6 7" id="KW-0663">Pyridoxal phosphate</keyword>
<dbReference type="EMBL" id="MFNE01000037">
    <property type="protein sequence ID" value="OGG94549.1"/>
    <property type="molecule type" value="Genomic_DNA"/>
</dbReference>
<dbReference type="GO" id="GO:0019264">
    <property type="term" value="P:glycine biosynthetic process from serine"/>
    <property type="evidence" value="ECO:0007669"/>
    <property type="project" value="InterPro"/>
</dbReference>